<feature type="compositionally biased region" description="Low complexity" evidence="1">
    <location>
        <begin position="284"/>
        <end position="299"/>
    </location>
</feature>
<protein>
    <recommendedName>
        <fullName evidence="4">C2H2-type domain-containing protein</fullName>
    </recommendedName>
</protein>
<evidence type="ECO:0000313" key="2">
    <source>
        <dbReference type="EMBL" id="KAK9806818.1"/>
    </source>
</evidence>
<feature type="region of interest" description="Disordered" evidence="1">
    <location>
        <begin position="334"/>
        <end position="366"/>
    </location>
</feature>
<proteinExistence type="predicted"/>
<evidence type="ECO:0000313" key="3">
    <source>
        <dbReference type="Proteomes" id="UP001489004"/>
    </source>
</evidence>
<feature type="region of interest" description="Disordered" evidence="1">
    <location>
        <begin position="84"/>
        <end position="215"/>
    </location>
</feature>
<dbReference type="EMBL" id="JALJOR010000013">
    <property type="protein sequence ID" value="KAK9806818.1"/>
    <property type="molecule type" value="Genomic_DNA"/>
</dbReference>
<reference evidence="2 3" key="1">
    <citation type="journal article" date="2024" name="Nat. Commun.">
        <title>Phylogenomics reveals the evolutionary origins of lichenization in chlorophyte algae.</title>
        <authorList>
            <person name="Puginier C."/>
            <person name="Libourel C."/>
            <person name="Otte J."/>
            <person name="Skaloud P."/>
            <person name="Haon M."/>
            <person name="Grisel S."/>
            <person name="Petersen M."/>
            <person name="Berrin J.G."/>
            <person name="Delaux P.M."/>
            <person name="Dal Grande F."/>
            <person name="Keller J."/>
        </authorList>
    </citation>
    <scope>NUCLEOTIDE SEQUENCE [LARGE SCALE GENOMIC DNA]</scope>
    <source>
        <strain evidence="2 3">SAG 2043</strain>
    </source>
</reference>
<organism evidence="2 3">
    <name type="scientific">[Myrmecia] bisecta</name>
    <dbReference type="NCBI Taxonomy" id="41462"/>
    <lineage>
        <taxon>Eukaryota</taxon>
        <taxon>Viridiplantae</taxon>
        <taxon>Chlorophyta</taxon>
        <taxon>core chlorophytes</taxon>
        <taxon>Trebouxiophyceae</taxon>
        <taxon>Trebouxiales</taxon>
        <taxon>Trebouxiaceae</taxon>
        <taxon>Myrmecia</taxon>
    </lineage>
</organism>
<accession>A0AAW1PEE2</accession>
<evidence type="ECO:0000256" key="1">
    <source>
        <dbReference type="SAM" id="MobiDB-lite"/>
    </source>
</evidence>
<keyword evidence="3" id="KW-1185">Reference proteome</keyword>
<evidence type="ECO:0008006" key="4">
    <source>
        <dbReference type="Google" id="ProtNLM"/>
    </source>
</evidence>
<feature type="compositionally biased region" description="Polar residues" evidence="1">
    <location>
        <begin position="357"/>
        <end position="366"/>
    </location>
</feature>
<feature type="compositionally biased region" description="Low complexity" evidence="1">
    <location>
        <begin position="123"/>
        <end position="134"/>
    </location>
</feature>
<comment type="caution">
    <text evidence="2">The sequence shown here is derived from an EMBL/GenBank/DDBJ whole genome shotgun (WGS) entry which is preliminary data.</text>
</comment>
<gene>
    <name evidence="2" type="ORF">WJX72_003738</name>
</gene>
<feature type="compositionally biased region" description="Basic residues" evidence="1">
    <location>
        <begin position="157"/>
        <end position="174"/>
    </location>
</feature>
<sequence>MPAAPQAEAPPDPAAERFHCPFEGCTRSFMELWRLKVHYRAAPDVRGSGRERGHGMELEACPKCCQVLKPGKHHVGCFGVGALSQPEKPANKRHRSAAGFAETTSFLPGEKASPLKESASNTSSQQKASSLQKAGLRTGSKAKATASPAEQTDASSRKQRMGRSRHGSSGRHKTLPGGRRVSAPAELPDLGFTASDVGSEPQGSSSRSQGGYVPIPRSPLMEYDAYGSEQSHLPEYRPALASGSILSGLRLSDAATAQRRSDDLHIQSLVDGLLPSNARRAAHQNPWSQAPQQPQPFSSFEVSMPDDLLQDVGMPNSSPASSFGMGLGASSMGLPMLHHGSAAASGAPGDARAWSLESDQTAAGDG</sequence>
<dbReference type="AlphaFoldDB" id="A0AAW1PEE2"/>
<dbReference type="Proteomes" id="UP001489004">
    <property type="component" value="Unassembled WGS sequence"/>
</dbReference>
<feature type="compositionally biased region" description="Low complexity" evidence="1">
    <location>
        <begin position="340"/>
        <end position="353"/>
    </location>
</feature>
<feature type="region of interest" description="Disordered" evidence="1">
    <location>
        <begin position="280"/>
        <end position="301"/>
    </location>
</feature>
<name>A0AAW1PEE2_9CHLO</name>